<reference evidence="3 4" key="1">
    <citation type="submission" date="2016-11" db="EMBL/GenBank/DDBJ databases">
        <authorList>
            <person name="Varghese N."/>
            <person name="Submissions S."/>
        </authorList>
    </citation>
    <scope>NUCLEOTIDE SEQUENCE [LARGE SCALE GENOMIC DNA]</scope>
    <source>
        <strain evidence="3 4">NFIX07</strain>
    </source>
</reference>
<dbReference type="Pfam" id="PF04507">
    <property type="entry name" value="DUF576"/>
    <property type="match status" value="1"/>
</dbReference>
<comment type="similarity">
    <text evidence="1">Belongs to the staphylococcal tandem lipoprotein family.</text>
</comment>
<protein>
    <submittedName>
        <fullName evidence="3">Lipoprotein</fullName>
    </submittedName>
</protein>
<sequence length="278" mass="32084">MISKKLLSVILLPIIAIIIIISGYYGFKITKENAIKGSLSHIFKPLPMKNLDVLFDKQGIRAEEKGGRGLEADDKGVWELKSFTTKRKGEEGDTVTEGVEMKFNRQTHDASGYYFVDKDNYNSETYEHDKEEKHYPVEYKNKKLKLTKEAKEKGISKSLEQKINNFKFLVEFADYSDIKDYKNGTITYSYGDRPSYTAEYQLDNKDKNVKEIKNRFDINTNKAPKVLFDEAGNIGARKIGDQHIEYNFVDNDKETITYTDIIEFTPSEDEEDNEVSIE</sequence>
<keyword evidence="2" id="KW-1133">Transmembrane helix</keyword>
<proteinExistence type="inferred from homology"/>
<evidence type="ECO:0000313" key="4">
    <source>
        <dbReference type="Proteomes" id="UP000182665"/>
    </source>
</evidence>
<organism evidence="3 4">
    <name type="scientific">Staphylococcus pasteuri</name>
    <dbReference type="NCBI Taxonomy" id="45972"/>
    <lineage>
        <taxon>Bacteria</taxon>
        <taxon>Bacillati</taxon>
        <taxon>Bacillota</taxon>
        <taxon>Bacilli</taxon>
        <taxon>Bacillales</taxon>
        <taxon>Staphylococcaceae</taxon>
        <taxon>Staphylococcus</taxon>
    </lineage>
</organism>
<evidence type="ECO:0000256" key="1">
    <source>
        <dbReference type="ARBA" id="ARBA00009715"/>
    </source>
</evidence>
<keyword evidence="3" id="KW-0449">Lipoprotein</keyword>
<evidence type="ECO:0000313" key="3">
    <source>
        <dbReference type="EMBL" id="SFZ76239.1"/>
    </source>
</evidence>
<accession>A0ABY1H6V8</accession>
<dbReference type="Gene3D" id="2.50.20.40">
    <property type="match status" value="1"/>
</dbReference>
<dbReference type="RefSeq" id="WP_046467249.1">
    <property type="nucleotide sequence ID" value="NZ_CP017463.1"/>
</dbReference>
<gene>
    <name evidence="3" type="ORF">SAMN03097721_01377</name>
</gene>
<name>A0ABY1H6V8_9STAP</name>
<dbReference type="Proteomes" id="UP000182665">
    <property type="component" value="Unassembled WGS sequence"/>
</dbReference>
<dbReference type="InterPro" id="IPR007595">
    <property type="entry name" value="Csa"/>
</dbReference>
<keyword evidence="2" id="KW-0812">Transmembrane</keyword>
<keyword evidence="4" id="KW-1185">Reference proteome</keyword>
<comment type="caution">
    <text evidence="3">The sequence shown here is derived from an EMBL/GenBank/DDBJ whole genome shotgun (WGS) entry which is preliminary data.</text>
</comment>
<dbReference type="InterPro" id="IPR038641">
    <property type="entry name" value="Csa_sf"/>
</dbReference>
<feature type="transmembrane region" description="Helical" evidence="2">
    <location>
        <begin position="6"/>
        <end position="27"/>
    </location>
</feature>
<dbReference type="EMBL" id="FPKT01000003">
    <property type="protein sequence ID" value="SFZ76239.1"/>
    <property type="molecule type" value="Genomic_DNA"/>
</dbReference>
<keyword evidence="2" id="KW-0472">Membrane</keyword>
<evidence type="ECO:0000256" key="2">
    <source>
        <dbReference type="SAM" id="Phobius"/>
    </source>
</evidence>